<dbReference type="EMBL" id="BNAJ01000010">
    <property type="protein sequence ID" value="GHF55383.1"/>
    <property type="molecule type" value="Genomic_DNA"/>
</dbReference>
<evidence type="ECO:0008006" key="6">
    <source>
        <dbReference type="Google" id="ProtNLM"/>
    </source>
</evidence>
<protein>
    <recommendedName>
        <fullName evidence="6">DUF5666 domain-containing protein</fullName>
    </recommendedName>
</protein>
<evidence type="ECO:0000256" key="1">
    <source>
        <dbReference type="SAM" id="SignalP"/>
    </source>
</evidence>
<dbReference type="PROSITE" id="PS51257">
    <property type="entry name" value="PROKAR_LIPOPROTEIN"/>
    <property type="match status" value="1"/>
</dbReference>
<sequence>MKRALLPLTALALVGCAAPAAPTPTVELLGAPTTLNIGGTAVTAQATPSVQGGTFSVLVRLTSNRPPVPNMTVTGVYVVTGSGVWKGAVGADQRAACARNACVLGTAAGGATGLRAGQTVQVVARVQDARGRALWLRAPEVKISDGT</sequence>
<keyword evidence="5" id="KW-1185">Reference proteome</keyword>
<dbReference type="AlphaFoldDB" id="A0A7W8KGU4"/>
<reference evidence="2" key="4">
    <citation type="submission" date="2024-05" db="EMBL/GenBank/DDBJ databases">
        <authorList>
            <person name="Sun Q."/>
            <person name="Zhou Y."/>
        </authorList>
    </citation>
    <scope>NUCLEOTIDE SEQUENCE</scope>
    <source>
        <strain evidence="2">CGMCC 1.18437</strain>
    </source>
</reference>
<feature type="chain" id="PRO_5030662173" description="DUF5666 domain-containing protein" evidence="1">
    <location>
        <begin position="21"/>
        <end position="147"/>
    </location>
</feature>
<dbReference type="RefSeq" id="WP_184113819.1">
    <property type="nucleotide sequence ID" value="NZ_BNAJ01000010.1"/>
</dbReference>
<keyword evidence="1" id="KW-0732">Signal</keyword>
<proteinExistence type="predicted"/>
<name>A0A7W8KGU4_9DEIO</name>
<reference evidence="2" key="1">
    <citation type="journal article" date="2014" name="Int. J. Syst. Evol. Microbiol.">
        <title>Complete genome of a new Firmicutes species belonging to the dominant human colonic microbiota ('Ruminococcus bicirculans') reveals two chromosomes and a selective capacity to utilize plant glucans.</title>
        <authorList>
            <consortium name="NISC Comparative Sequencing Program"/>
            <person name="Wegmann U."/>
            <person name="Louis P."/>
            <person name="Goesmann A."/>
            <person name="Henrissat B."/>
            <person name="Duncan S.H."/>
            <person name="Flint H.J."/>
        </authorList>
    </citation>
    <scope>NUCLEOTIDE SEQUENCE</scope>
    <source>
        <strain evidence="2">CGMCC 1.18437</strain>
    </source>
</reference>
<accession>A0A7W8KGU4</accession>
<reference evidence="5" key="2">
    <citation type="journal article" date="2019" name="Int. J. Syst. Evol. Microbiol.">
        <title>The Global Catalogue of Microorganisms (GCM) 10K type strain sequencing project: providing services to taxonomists for standard genome sequencing and annotation.</title>
        <authorList>
            <consortium name="The Broad Institute Genomics Platform"/>
            <consortium name="The Broad Institute Genome Sequencing Center for Infectious Disease"/>
            <person name="Wu L."/>
            <person name="Ma J."/>
        </authorList>
    </citation>
    <scope>NUCLEOTIDE SEQUENCE [LARGE SCALE GENOMIC DNA]</scope>
    <source>
        <strain evidence="5">CGMCC 1.18437</strain>
    </source>
</reference>
<feature type="signal peptide" evidence="1">
    <location>
        <begin position="1"/>
        <end position="20"/>
    </location>
</feature>
<dbReference type="EMBL" id="JACHFK010000009">
    <property type="protein sequence ID" value="MBB5377867.1"/>
    <property type="molecule type" value="Genomic_DNA"/>
</dbReference>
<organism evidence="3 4">
    <name type="scientific">Deinococcus metalli</name>
    <dbReference type="NCBI Taxonomy" id="1141878"/>
    <lineage>
        <taxon>Bacteria</taxon>
        <taxon>Thermotogati</taxon>
        <taxon>Deinococcota</taxon>
        <taxon>Deinococci</taxon>
        <taxon>Deinococcales</taxon>
        <taxon>Deinococcaceae</taxon>
        <taxon>Deinococcus</taxon>
    </lineage>
</organism>
<reference evidence="3 4" key="3">
    <citation type="submission" date="2020-08" db="EMBL/GenBank/DDBJ databases">
        <title>Genomic Encyclopedia of Type Strains, Phase IV (KMG-IV): sequencing the most valuable type-strain genomes for metagenomic binning, comparative biology and taxonomic classification.</title>
        <authorList>
            <person name="Goeker M."/>
        </authorList>
    </citation>
    <scope>NUCLEOTIDE SEQUENCE [LARGE SCALE GENOMIC DNA]</scope>
    <source>
        <strain evidence="3 4">DSM 27521</strain>
    </source>
</reference>
<evidence type="ECO:0000313" key="3">
    <source>
        <dbReference type="EMBL" id="MBB5377867.1"/>
    </source>
</evidence>
<evidence type="ECO:0000313" key="2">
    <source>
        <dbReference type="EMBL" id="GHF55383.1"/>
    </source>
</evidence>
<evidence type="ECO:0000313" key="5">
    <source>
        <dbReference type="Proteomes" id="UP000619376"/>
    </source>
</evidence>
<dbReference type="Proteomes" id="UP000619376">
    <property type="component" value="Unassembled WGS sequence"/>
</dbReference>
<gene>
    <name evidence="2" type="ORF">GCM10017781_34670</name>
    <name evidence="3" type="ORF">HNQ07_003367</name>
</gene>
<dbReference type="Proteomes" id="UP000539473">
    <property type="component" value="Unassembled WGS sequence"/>
</dbReference>
<evidence type="ECO:0000313" key="4">
    <source>
        <dbReference type="Proteomes" id="UP000539473"/>
    </source>
</evidence>
<comment type="caution">
    <text evidence="3">The sequence shown here is derived from an EMBL/GenBank/DDBJ whole genome shotgun (WGS) entry which is preliminary data.</text>
</comment>